<evidence type="ECO:0000313" key="3">
    <source>
        <dbReference type="Proteomes" id="UP000295680"/>
    </source>
</evidence>
<dbReference type="AlphaFoldDB" id="A0A4R2JFC3"/>
<dbReference type="RefSeq" id="WP_132119187.1">
    <property type="nucleotide sequence ID" value="NZ_SLWS01000005.1"/>
</dbReference>
<keyword evidence="3" id="KW-1185">Reference proteome</keyword>
<sequence>MRSILGKAAVTLGAAAAVLGLAAGNAVADPGATPLTGDIVGVGSDTTEFVLNGLAAQYNSEHARPADWLASWDATGSGSITTKAGAPAPITRPNGSSAGINALIADGTAHNIDFARSSRFVGSNPAEANYRFLQFARDGLTYATATTSNVPTTRTTLQLNDIYSRSTPNCVPLVKPYIPQSGSGTRSFFLASIGLSEATLGNCAQVSQEHDPAVILNDPNAIAPFSVARGWGVTGLKLNKIDDSVRPAGLPANVTATDTPPNGAVSPITVYDRGLYNVVRNDDATQAKYSNVFGPSGWICTDSDAKAVITGQHFRLASALSCGRHTSAK</sequence>
<accession>A0A4R2JFC3</accession>
<name>A0A4R2JFC3_9PSEU</name>
<keyword evidence="1" id="KW-0732">Signal</keyword>
<feature type="signal peptide" evidence="1">
    <location>
        <begin position="1"/>
        <end position="28"/>
    </location>
</feature>
<feature type="chain" id="PRO_5020199914" evidence="1">
    <location>
        <begin position="29"/>
        <end position="329"/>
    </location>
</feature>
<dbReference type="Gene3D" id="3.40.190.10">
    <property type="entry name" value="Periplasmic binding protein-like II"/>
    <property type="match status" value="1"/>
</dbReference>
<reference evidence="2 3" key="1">
    <citation type="submission" date="2019-03" db="EMBL/GenBank/DDBJ databases">
        <title>Genomic Encyclopedia of Type Strains, Phase IV (KMG-IV): sequencing the most valuable type-strain genomes for metagenomic binning, comparative biology and taxonomic classification.</title>
        <authorList>
            <person name="Goeker M."/>
        </authorList>
    </citation>
    <scope>NUCLEOTIDE SEQUENCE [LARGE SCALE GENOMIC DNA]</scope>
    <source>
        <strain evidence="2 3">DSM 45934</strain>
    </source>
</reference>
<dbReference type="EMBL" id="SLWS01000005">
    <property type="protein sequence ID" value="TCO58441.1"/>
    <property type="molecule type" value="Genomic_DNA"/>
</dbReference>
<proteinExistence type="predicted"/>
<evidence type="ECO:0000313" key="2">
    <source>
        <dbReference type="EMBL" id="TCO58441.1"/>
    </source>
</evidence>
<protein>
    <submittedName>
        <fullName evidence="2">ABC-type phosphate transport system substrate-binding protein</fullName>
    </submittedName>
</protein>
<gene>
    <name evidence="2" type="ORF">EV192_105510</name>
</gene>
<evidence type="ECO:0000256" key="1">
    <source>
        <dbReference type="SAM" id="SignalP"/>
    </source>
</evidence>
<dbReference type="SUPFAM" id="SSF53850">
    <property type="entry name" value="Periplasmic binding protein-like II"/>
    <property type="match status" value="1"/>
</dbReference>
<dbReference type="Proteomes" id="UP000295680">
    <property type="component" value="Unassembled WGS sequence"/>
</dbReference>
<organism evidence="2 3">
    <name type="scientific">Actinocrispum wychmicini</name>
    <dbReference type="NCBI Taxonomy" id="1213861"/>
    <lineage>
        <taxon>Bacteria</taxon>
        <taxon>Bacillati</taxon>
        <taxon>Actinomycetota</taxon>
        <taxon>Actinomycetes</taxon>
        <taxon>Pseudonocardiales</taxon>
        <taxon>Pseudonocardiaceae</taxon>
        <taxon>Actinocrispum</taxon>
    </lineage>
</organism>
<comment type="caution">
    <text evidence="2">The sequence shown here is derived from an EMBL/GenBank/DDBJ whole genome shotgun (WGS) entry which is preliminary data.</text>
</comment>
<dbReference type="OrthoDB" id="3636760at2"/>